<feature type="domain" description="HTH hxlR-type" evidence="4">
    <location>
        <begin position="17"/>
        <end position="117"/>
    </location>
</feature>
<dbReference type="InterPro" id="IPR036390">
    <property type="entry name" value="WH_DNA-bd_sf"/>
</dbReference>
<evidence type="ECO:0000256" key="3">
    <source>
        <dbReference type="ARBA" id="ARBA00023163"/>
    </source>
</evidence>
<dbReference type="PANTHER" id="PTHR33204">
    <property type="entry name" value="TRANSCRIPTIONAL REGULATOR, MARR FAMILY"/>
    <property type="match status" value="1"/>
</dbReference>
<name>A0ABW3XRU0_9ACTN</name>
<dbReference type="PROSITE" id="PS51118">
    <property type="entry name" value="HTH_HXLR"/>
    <property type="match status" value="1"/>
</dbReference>
<comment type="caution">
    <text evidence="5">The sequence shown here is derived from an EMBL/GenBank/DDBJ whole genome shotgun (WGS) entry which is preliminary data.</text>
</comment>
<evidence type="ECO:0000256" key="2">
    <source>
        <dbReference type="ARBA" id="ARBA00023125"/>
    </source>
</evidence>
<organism evidence="5 6">
    <name type="scientific">Streptomyces kaempferi</name>
    <dbReference type="NCBI Taxonomy" id="333725"/>
    <lineage>
        <taxon>Bacteria</taxon>
        <taxon>Bacillati</taxon>
        <taxon>Actinomycetota</taxon>
        <taxon>Actinomycetes</taxon>
        <taxon>Kitasatosporales</taxon>
        <taxon>Streptomycetaceae</taxon>
        <taxon>Streptomyces</taxon>
    </lineage>
</organism>
<sequence>MTHAKTARKDRDREEACSIARSLEIVGDRWTMLVLREAALQGVTRFADFRDRLGIAPDVLTLRLATLVEGGVMEKRPYREPGARTRFSYHLTPAGEQLRLVLAALQQWGDENRPPSTGPSTLRRSADGDRPVRVAFVDDTDAVVPAGNVNFLMTVPRPTRGREEPGLTPKS</sequence>
<dbReference type="Gene3D" id="1.10.10.10">
    <property type="entry name" value="Winged helix-like DNA-binding domain superfamily/Winged helix DNA-binding domain"/>
    <property type="match status" value="1"/>
</dbReference>
<keyword evidence="1" id="KW-0805">Transcription regulation</keyword>
<accession>A0ABW3XRU0</accession>
<dbReference type="SUPFAM" id="SSF46785">
    <property type="entry name" value="Winged helix' DNA-binding domain"/>
    <property type="match status" value="1"/>
</dbReference>
<reference evidence="6" key="1">
    <citation type="journal article" date="2019" name="Int. J. Syst. Evol. Microbiol.">
        <title>The Global Catalogue of Microorganisms (GCM) 10K type strain sequencing project: providing services to taxonomists for standard genome sequencing and annotation.</title>
        <authorList>
            <consortium name="The Broad Institute Genomics Platform"/>
            <consortium name="The Broad Institute Genome Sequencing Center for Infectious Disease"/>
            <person name="Wu L."/>
            <person name="Ma J."/>
        </authorList>
    </citation>
    <scope>NUCLEOTIDE SEQUENCE [LARGE SCALE GENOMIC DNA]</scope>
    <source>
        <strain evidence="6">CGMCC 4.7020</strain>
    </source>
</reference>
<proteinExistence type="predicted"/>
<dbReference type="InterPro" id="IPR036388">
    <property type="entry name" value="WH-like_DNA-bd_sf"/>
</dbReference>
<dbReference type="Pfam" id="PF01638">
    <property type="entry name" value="HxlR"/>
    <property type="match status" value="1"/>
</dbReference>
<evidence type="ECO:0000259" key="4">
    <source>
        <dbReference type="PROSITE" id="PS51118"/>
    </source>
</evidence>
<dbReference type="EMBL" id="JBHTMM010000112">
    <property type="protein sequence ID" value="MFD1312291.1"/>
    <property type="molecule type" value="Genomic_DNA"/>
</dbReference>
<dbReference type="PANTHER" id="PTHR33204:SF18">
    <property type="entry name" value="TRANSCRIPTIONAL REGULATORY PROTEIN"/>
    <property type="match status" value="1"/>
</dbReference>
<evidence type="ECO:0000256" key="1">
    <source>
        <dbReference type="ARBA" id="ARBA00023015"/>
    </source>
</evidence>
<dbReference type="InterPro" id="IPR002577">
    <property type="entry name" value="HTH_HxlR"/>
</dbReference>
<gene>
    <name evidence="5" type="ORF">ACFQ5X_41680</name>
</gene>
<keyword evidence="6" id="KW-1185">Reference proteome</keyword>
<evidence type="ECO:0000313" key="5">
    <source>
        <dbReference type="EMBL" id="MFD1312291.1"/>
    </source>
</evidence>
<dbReference type="Proteomes" id="UP001597058">
    <property type="component" value="Unassembled WGS sequence"/>
</dbReference>
<dbReference type="RefSeq" id="WP_168525465.1">
    <property type="nucleotide sequence ID" value="NZ_JBHSKH010000039.1"/>
</dbReference>
<protein>
    <submittedName>
        <fullName evidence="5">Winged helix-turn-helix transcriptional regulator</fullName>
    </submittedName>
</protein>
<keyword evidence="2" id="KW-0238">DNA-binding</keyword>
<evidence type="ECO:0000313" key="6">
    <source>
        <dbReference type="Proteomes" id="UP001597058"/>
    </source>
</evidence>
<keyword evidence="3" id="KW-0804">Transcription</keyword>